<feature type="transmembrane region" description="Helical" evidence="1">
    <location>
        <begin position="12"/>
        <end position="36"/>
    </location>
</feature>
<feature type="transmembrane region" description="Helical" evidence="1">
    <location>
        <begin position="74"/>
        <end position="97"/>
    </location>
</feature>
<proteinExistence type="predicted"/>
<name>A0A6A6H4A9_VIRVR</name>
<organism evidence="2 3">
    <name type="scientific">Viridothelium virens</name>
    <name type="common">Speckled blister lichen</name>
    <name type="synonym">Trypethelium virens</name>
    <dbReference type="NCBI Taxonomy" id="1048519"/>
    <lineage>
        <taxon>Eukaryota</taxon>
        <taxon>Fungi</taxon>
        <taxon>Dikarya</taxon>
        <taxon>Ascomycota</taxon>
        <taxon>Pezizomycotina</taxon>
        <taxon>Dothideomycetes</taxon>
        <taxon>Dothideomycetes incertae sedis</taxon>
        <taxon>Trypetheliales</taxon>
        <taxon>Trypetheliaceae</taxon>
        <taxon>Viridothelium</taxon>
    </lineage>
</organism>
<keyword evidence="1" id="KW-0812">Transmembrane</keyword>
<protein>
    <submittedName>
        <fullName evidence="2">Uncharacterized protein</fullName>
    </submittedName>
</protein>
<reference evidence="2" key="1">
    <citation type="journal article" date="2020" name="Stud. Mycol.">
        <title>101 Dothideomycetes genomes: a test case for predicting lifestyles and emergence of pathogens.</title>
        <authorList>
            <person name="Haridas S."/>
            <person name="Albert R."/>
            <person name="Binder M."/>
            <person name="Bloem J."/>
            <person name="Labutti K."/>
            <person name="Salamov A."/>
            <person name="Andreopoulos B."/>
            <person name="Baker S."/>
            <person name="Barry K."/>
            <person name="Bills G."/>
            <person name="Bluhm B."/>
            <person name="Cannon C."/>
            <person name="Castanera R."/>
            <person name="Culley D."/>
            <person name="Daum C."/>
            <person name="Ezra D."/>
            <person name="Gonzalez J."/>
            <person name="Henrissat B."/>
            <person name="Kuo A."/>
            <person name="Liang C."/>
            <person name="Lipzen A."/>
            <person name="Lutzoni F."/>
            <person name="Magnuson J."/>
            <person name="Mondo S."/>
            <person name="Nolan M."/>
            <person name="Ohm R."/>
            <person name="Pangilinan J."/>
            <person name="Park H.-J."/>
            <person name="Ramirez L."/>
            <person name="Alfaro M."/>
            <person name="Sun H."/>
            <person name="Tritt A."/>
            <person name="Yoshinaga Y."/>
            <person name="Zwiers L.-H."/>
            <person name="Turgeon B."/>
            <person name="Goodwin S."/>
            <person name="Spatafora J."/>
            <person name="Crous P."/>
            <person name="Grigoriev I."/>
        </authorList>
    </citation>
    <scope>NUCLEOTIDE SEQUENCE</scope>
    <source>
        <strain evidence="2">Tuck. ex Michener</strain>
    </source>
</reference>
<evidence type="ECO:0000256" key="1">
    <source>
        <dbReference type="SAM" id="Phobius"/>
    </source>
</evidence>
<accession>A0A6A6H4A9</accession>
<evidence type="ECO:0000313" key="2">
    <source>
        <dbReference type="EMBL" id="KAF2232658.1"/>
    </source>
</evidence>
<keyword evidence="1" id="KW-0472">Membrane</keyword>
<dbReference type="EMBL" id="ML991813">
    <property type="protein sequence ID" value="KAF2232658.1"/>
    <property type="molecule type" value="Genomic_DNA"/>
</dbReference>
<dbReference type="Proteomes" id="UP000800092">
    <property type="component" value="Unassembled WGS sequence"/>
</dbReference>
<dbReference type="AlphaFoldDB" id="A0A6A6H4A9"/>
<feature type="transmembrane region" description="Helical" evidence="1">
    <location>
        <begin position="42"/>
        <end position="62"/>
    </location>
</feature>
<feature type="transmembrane region" description="Helical" evidence="1">
    <location>
        <begin position="144"/>
        <end position="166"/>
    </location>
</feature>
<keyword evidence="1" id="KW-1133">Transmembrane helix</keyword>
<evidence type="ECO:0000313" key="3">
    <source>
        <dbReference type="Proteomes" id="UP000800092"/>
    </source>
</evidence>
<sequence length="206" mass="23164">MDTNMVPPRCRHLTILLSILTLVSNLASVFVLRYVPDDSLHLALRILIYSYFAAGVSLLGLIGACKRNSALITVFANHLLLDAILCMIPRVVVMIFLSRIWEGFCVDRASVWFPSEQSGANDRDATLEQMRVQYGAEQQRCMKVLWGVQAAVTVAAVVTTTAQWSLAMRIRLYAKSLTRRDAVVDGKVEELQHEPKREVFVERSII</sequence>
<dbReference type="OrthoDB" id="5392605at2759"/>
<keyword evidence="3" id="KW-1185">Reference proteome</keyword>
<gene>
    <name evidence="2" type="ORF">EV356DRAFT_534386</name>
</gene>